<proteinExistence type="predicted"/>
<reference evidence="3" key="2">
    <citation type="submission" date="2015-01" db="EMBL/GenBank/DDBJ databases">
        <title>Evolutionary Origins and Diversification of the Mycorrhizal Mutualists.</title>
        <authorList>
            <consortium name="DOE Joint Genome Institute"/>
            <consortium name="Mycorrhizal Genomics Consortium"/>
            <person name="Kohler A."/>
            <person name="Kuo A."/>
            <person name="Nagy L.G."/>
            <person name="Floudas D."/>
            <person name="Copeland A."/>
            <person name="Barry K.W."/>
            <person name="Cichocki N."/>
            <person name="Veneault-Fourrey C."/>
            <person name="LaButti K."/>
            <person name="Lindquist E.A."/>
            <person name="Lipzen A."/>
            <person name="Lundell T."/>
            <person name="Morin E."/>
            <person name="Murat C."/>
            <person name="Riley R."/>
            <person name="Ohm R."/>
            <person name="Sun H."/>
            <person name="Tunlid A."/>
            <person name="Henrissat B."/>
            <person name="Grigoriev I.V."/>
            <person name="Hibbett D.S."/>
            <person name="Martin F."/>
        </authorList>
    </citation>
    <scope>NUCLEOTIDE SEQUENCE [LARGE SCALE GENOMIC DNA]</scope>
    <source>
        <strain evidence="3">LaAM-08-1</strain>
    </source>
</reference>
<evidence type="ECO:0000313" key="3">
    <source>
        <dbReference type="Proteomes" id="UP000054477"/>
    </source>
</evidence>
<evidence type="ECO:0000256" key="1">
    <source>
        <dbReference type="SAM" id="MobiDB-lite"/>
    </source>
</evidence>
<reference evidence="2 3" key="1">
    <citation type="submission" date="2014-04" db="EMBL/GenBank/DDBJ databases">
        <authorList>
            <consortium name="DOE Joint Genome Institute"/>
            <person name="Kuo A."/>
            <person name="Kohler A."/>
            <person name="Nagy L.G."/>
            <person name="Floudas D."/>
            <person name="Copeland A."/>
            <person name="Barry K.W."/>
            <person name="Cichocki N."/>
            <person name="Veneault-Fourrey C."/>
            <person name="LaButti K."/>
            <person name="Lindquist E.A."/>
            <person name="Lipzen A."/>
            <person name="Lundell T."/>
            <person name="Morin E."/>
            <person name="Murat C."/>
            <person name="Sun H."/>
            <person name="Tunlid A."/>
            <person name="Henrissat B."/>
            <person name="Grigoriev I.V."/>
            <person name="Hibbett D.S."/>
            <person name="Martin F."/>
            <person name="Nordberg H.P."/>
            <person name="Cantor M.N."/>
            <person name="Hua S.X."/>
        </authorList>
    </citation>
    <scope>NUCLEOTIDE SEQUENCE [LARGE SCALE GENOMIC DNA]</scope>
    <source>
        <strain evidence="2 3">LaAM-08-1</strain>
    </source>
</reference>
<keyword evidence="3" id="KW-1185">Reference proteome</keyword>
<dbReference type="EMBL" id="KN838898">
    <property type="protein sequence ID" value="KIJ92600.1"/>
    <property type="molecule type" value="Genomic_DNA"/>
</dbReference>
<dbReference type="HOGENOM" id="CLU_1421631_0_0_1"/>
<accession>A0A0C9WP76</accession>
<protein>
    <submittedName>
        <fullName evidence="2">Uncharacterized protein</fullName>
    </submittedName>
</protein>
<gene>
    <name evidence="2" type="ORF">K443DRAFT_13472</name>
</gene>
<sequence>MEKRLMGSSPSFKPIQLLLLYLELPPPPSLISITSEPPPQSTSPPKRHPPPPTHHLPLRPSQHMVPPKPILQHANYNPFLQRLPDTSSRQPPLPPRKRPQPPVQSLFLTPRSTSSFSLVIRRSNPNSSNQATPSAFTLPHSSRRFIGNRRKGTKPSVHELATRYTVISGVHNPGVACAVFLADDHPLSSSF</sequence>
<name>A0A0C9WP76_9AGAR</name>
<organism evidence="2 3">
    <name type="scientific">Laccaria amethystina LaAM-08-1</name>
    <dbReference type="NCBI Taxonomy" id="1095629"/>
    <lineage>
        <taxon>Eukaryota</taxon>
        <taxon>Fungi</taxon>
        <taxon>Dikarya</taxon>
        <taxon>Basidiomycota</taxon>
        <taxon>Agaricomycotina</taxon>
        <taxon>Agaricomycetes</taxon>
        <taxon>Agaricomycetidae</taxon>
        <taxon>Agaricales</taxon>
        <taxon>Agaricineae</taxon>
        <taxon>Hydnangiaceae</taxon>
        <taxon>Laccaria</taxon>
    </lineage>
</organism>
<feature type="region of interest" description="Disordered" evidence="1">
    <location>
        <begin position="29"/>
        <end position="108"/>
    </location>
</feature>
<dbReference type="AlphaFoldDB" id="A0A0C9WP76"/>
<evidence type="ECO:0000313" key="2">
    <source>
        <dbReference type="EMBL" id="KIJ92600.1"/>
    </source>
</evidence>
<dbReference type="Proteomes" id="UP000054477">
    <property type="component" value="Unassembled WGS sequence"/>
</dbReference>